<feature type="domain" description="PrcB C-terminal" evidence="2">
    <location>
        <begin position="93"/>
        <end position="146"/>
    </location>
</feature>
<evidence type="ECO:0000313" key="4">
    <source>
        <dbReference type="Proteomes" id="UP000251800"/>
    </source>
</evidence>
<dbReference type="AlphaFoldDB" id="A0A363UQ46"/>
<keyword evidence="1" id="KW-0732">Signal</keyword>
<organism evidence="3 4">
    <name type="scientific">Abyssibacter profundi</name>
    <dbReference type="NCBI Taxonomy" id="2182787"/>
    <lineage>
        <taxon>Bacteria</taxon>
        <taxon>Pseudomonadati</taxon>
        <taxon>Pseudomonadota</taxon>
        <taxon>Gammaproteobacteria</taxon>
        <taxon>Chromatiales</taxon>
        <taxon>Oceanococcaceae</taxon>
        <taxon>Abyssibacter</taxon>
    </lineage>
</organism>
<gene>
    <name evidence="3" type="ORF">DEH80_00310</name>
</gene>
<feature type="signal peptide" evidence="1">
    <location>
        <begin position="1"/>
        <end position="22"/>
    </location>
</feature>
<keyword evidence="4" id="KW-1185">Reference proteome</keyword>
<protein>
    <recommendedName>
        <fullName evidence="2">PrcB C-terminal domain-containing protein</fullName>
    </recommendedName>
</protein>
<evidence type="ECO:0000256" key="1">
    <source>
        <dbReference type="SAM" id="SignalP"/>
    </source>
</evidence>
<comment type="caution">
    <text evidence="3">The sequence shown here is derived from an EMBL/GenBank/DDBJ whole genome shotgun (WGS) entry which is preliminary data.</text>
</comment>
<dbReference type="OrthoDB" id="7063364at2"/>
<dbReference type="Pfam" id="PF14343">
    <property type="entry name" value="PrcB_C"/>
    <property type="match status" value="1"/>
</dbReference>
<dbReference type="PROSITE" id="PS51257">
    <property type="entry name" value="PROKAR_LIPOPROTEIN"/>
    <property type="match status" value="1"/>
</dbReference>
<evidence type="ECO:0000259" key="2">
    <source>
        <dbReference type="Pfam" id="PF14343"/>
    </source>
</evidence>
<reference evidence="3 4" key="1">
    <citation type="submission" date="2018-05" db="EMBL/GenBank/DDBJ databases">
        <title>Abyssibacter profundi OUC007T gen. nov., sp. nov, a marine bacterium isolated from seawater of the Mariana Trench.</title>
        <authorList>
            <person name="Zhou S."/>
        </authorList>
    </citation>
    <scope>NUCLEOTIDE SEQUENCE [LARGE SCALE GENOMIC DNA]</scope>
    <source>
        <strain evidence="3 4">OUC007</strain>
    </source>
</reference>
<dbReference type="Proteomes" id="UP000251800">
    <property type="component" value="Unassembled WGS sequence"/>
</dbReference>
<dbReference type="InterPro" id="IPR025748">
    <property type="entry name" value="PrcB_C_dom"/>
</dbReference>
<feature type="chain" id="PRO_5016745350" description="PrcB C-terminal domain-containing protein" evidence="1">
    <location>
        <begin position="23"/>
        <end position="169"/>
    </location>
</feature>
<evidence type="ECO:0000313" key="3">
    <source>
        <dbReference type="EMBL" id="PWN57620.1"/>
    </source>
</evidence>
<name>A0A363UQ46_9GAMM</name>
<proteinExistence type="predicted"/>
<sequence>MLGKSSGAFIRAAASLCLLLSAAGCGLMKTVPEPEDVRISEVRRSIHCGTEQRHAALSYFPTPEDWLGWQADRGLQIVSADKLPDGPLLLLEMGQRRTGGYFIEPKPDATIDRDRVMWLAGEWTRPGKDRMVTQMLTSPCVLLSIPPRDYRGFRIIDQNEELRSSLDLS</sequence>
<accession>A0A363UQ46</accession>
<dbReference type="EMBL" id="QEQK01000001">
    <property type="protein sequence ID" value="PWN57620.1"/>
    <property type="molecule type" value="Genomic_DNA"/>
</dbReference>